<evidence type="ECO:0000256" key="11">
    <source>
        <dbReference type="ARBA" id="ARBA00047836"/>
    </source>
</evidence>
<accession>A0A7M1XI88</accession>
<evidence type="ECO:0000256" key="4">
    <source>
        <dbReference type="ARBA" id="ARBA00012086"/>
    </source>
</evidence>
<evidence type="ECO:0000256" key="2">
    <source>
        <dbReference type="ARBA" id="ARBA00005120"/>
    </source>
</evidence>
<name>A0A7M1XI88_9SPIR</name>
<dbReference type="NCBIfam" id="TIGR00674">
    <property type="entry name" value="dapA"/>
    <property type="match status" value="1"/>
</dbReference>
<evidence type="ECO:0000256" key="15">
    <source>
        <dbReference type="PIRSR" id="PIRSR001365-2"/>
    </source>
</evidence>
<evidence type="ECO:0000256" key="1">
    <source>
        <dbReference type="ARBA" id="ARBA00003294"/>
    </source>
</evidence>
<evidence type="ECO:0000256" key="12">
    <source>
        <dbReference type="HAMAP-Rule" id="MF_00418"/>
    </source>
</evidence>
<evidence type="ECO:0000256" key="8">
    <source>
        <dbReference type="ARBA" id="ARBA00023154"/>
    </source>
</evidence>
<feature type="binding site" evidence="12 15">
    <location>
        <position position="206"/>
    </location>
    <ligand>
        <name>pyruvate</name>
        <dbReference type="ChEBI" id="CHEBI:15361"/>
    </ligand>
</feature>
<feature type="site" description="Part of a proton relay during catalysis" evidence="12">
    <location>
        <position position="110"/>
    </location>
</feature>
<evidence type="ECO:0000256" key="5">
    <source>
        <dbReference type="ARBA" id="ARBA00022490"/>
    </source>
</evidence>
<keyword evidence="10 12" id="KW-0704">Schiff base</keyword>
<reference evidence="16 17" key="1">
    <citation type="submission" date="2018-08" db="EMBL/GenBank/DDBJ databases">
        <title>The first complete genome of Treponema rectale (CHPAT), a commensal spirochete of the bovine rectum.</title>
        <authorList>
            <person name="Staton G.J."/>
            <person name="Clegg S.R."/>
            <person name="Carter S.D."/>
            <person name="Radford A.D."/>
            <person name="Darby A."/>
            <person name="Hall N."/>
            <person name="Birtles R.J."/>
            <person name="Evans N.J."/>
        </authorList>
    </citation>
    <scope>NUCLEOTIDE SEQUENCE [LARGE SCALE GENOMIC DNA]</scope>
    <source>
        <strain evidence="16 17">CHPA</strain>
    </source>
</reference>
<evidence type="ECO:0000313" key="16">
    <source>
        <dbReference type="EMBL" id="QOS39246.1"/>
    </source>
</evidence>
<feature type="active site" description="Proton donor/acceptor" evidence="12 14">
    <location>
        <position position="136"/>
    </location>
</feature>
<comment type="caution">
    <text evidence="12">Was originally thought to be a dihydrodipicolinate synthase (DHDPS), catalyzing the condensation of (S)-aspartate-beta-semialdehyde [(S)-ASA] and pyruvate to dihydrodipicolinate (DHDP). However, it was shown in E.coli that the product of the enzymatic reaction is not dihydrodipicolinate but in fact (4S)-4-hydroxy-2,3,4,5-tetrahydro-(2S)-dipicolinic acid (HTPA), and that the consecutive dehydration reaction leading to DHDP is not spontaneous but catalyzed by DapB.</text>
</comment>
<dbReference type="CDD" id="cd00950">
    <property type="entry name" value="DHDPS"/>
    <property type="match status" value="1"/>
</dbReference>
<dbReference type="EMBL" id="CP031517">
    <property type="protein sequence ID" value="QOS39246.1"/>
    <property type="molecule type" value="Genomic_DNA"/>
</dbReference>
<evidence type="ECO:0000256" key="13">
    <source>
        <dbReference type="PIRNR" id="PIRNR001365"/>
    </source>
</evidence>
<dbReference type="PANTHER" id="PTHR12128">
    <property type="entry name" value="DIHYDRODIPICOLINATE SYNTHASE"/>
    <property type="match status" value="1"/>
</dbReference>
<dbReference type="GO" id="GO:0005829">
    <property type="term" value="C:cytosol"/>
    <property type="evidence" value="ECO:0007669"/>
    <property type="project" value="TreeGrafter"/>
</dbReference>
<dbReference type="HAMAP" id="MF_00418">
    <property type="entry name" value="DapA"/>
    <property type="match status" value="1"/>
</dbReference>
<keyword evidence="9 12" id="KW-0456">Lyase</keyword>
<dbReference type="KEGG" id="trc:DYE49_01760"/>
<evidence type="ECO:0000256" key="14">
    <source>
        <dbReference type="PIRSR" id="PIRSR001365-1"/>
    </source>
</evidence>
<dbReference type="SMART" id="SM01130">
    <property type="entry name" value="DHDPS"/>
    <property type="match status" value="1"/>
</dbReference>
<feature type="active site" description="Schiff-base intermediate with substrate" evidence="12 14">
    <location>
        <position position="164"/>
    </location>
</feature>
<dbReference type="PRINTS" id="PR00146">
    <property type="entry name" value="DHPICSNTHASE"/>
</dbReference>
<feature type="binding site" evidence="12 15">
    <location>
        <position position="48"/>
    </location>
    <ligand>
        <name>pyruvate</name>
        <dbReference type="ChEBI" id="CHEBI:15361"/>
    </ligand>
</feature>
<dbReference type="EC" id="4.3.3.7" evidence="4 12"/>
<dbReference type="InterPro" id="IPR013785">
    <property type="entry name" value="Aldolase_TIM"/>
</dbReference>
<dbReference type="Proteomes" id="UP000593591">
    <property type="component" value="Chromosome"/>
</dbReference>
<dbReference type="SUPFAM" id="SSF51569">
    <property type="entry name" value="Aldolase"/>
    <property type="match status" value="1"/>
</dbReference>
<comment type="pathway">
    <text evidence="2 12">Amino-acid biosynthesis; L-lysine biosynthesis via DAP pathway; (S)-tetrahydrodipicolinate from L-aspartate: step 3/4.</text>
</comment>
<evidence type="ECO:0000256" key="7">
    <source>
        <dbReference type="ARBA" id="ARBA00022915"/>
    </source>
</evidence>
<gene>
    <name evidence="12" type="primary">dapA</name>
    <name evidence="16" type="ORF">DYE49_01760</name>
</gene>
<comment type="function">
    <text evidence="1 12">Catalyzes the condensation of (S)-aspartate-beta-semialdehyde [(S)-ASA] and pyruvate to 4-hydroxy-tetrahydrodipicolinate (HTPA).</text>
</comment>
<dbReference type="GO" id="GO:0008840">
    <property type="term" value="F:4-hydroxy-tetrahydrodipicolinate synthase activity"/>
    <property type="evidence" value="ECO:0007669"/>
    <property type="project" value="UniProtKB-UniRule"/>
</dbReference>
<keyword evidence="7 12" id="KW-0220">Diaminopimelate biosynthesis</keyword>
<evidence type="ECO:0000256" key="9">
    <source>
        <dbReference type="ARBA" id="ARBA00023239"/>
    </source>
</evidence>
<dbReference type="PANTHER" id="PTHR12128:SF66">
    <property type="entry name" value="4-HYDROXY-2-OXOGLUTARATE ALDOLASE, MITOCHONDRIAL"/>
    <property type="match status" value="1"/>
</dbReference>
<dbReference type="AlphaFoldDB" id="A0A7M1XI88"/>
<evidence type="ECO:0000256" key="6">
    <source>
        <dbReference type="ARBA" id="ARBA00022605"/>
    </source>
</evidence>
<evidence type="ECO:0000256" key="10">
    <source>
        <dbReference type="ARBA" id="ARBA00023270"/>
    </source>
</evidence>
<dbReference type="GO" id="GO:0009089">
    <property type="term" value="P:lysine biosynthetic process via diaminopimelate"/>
    <property type="evidence" value="ECO:0007669"/>
    <property type="project" value="UniProtKB-UniRule"/>
</dbReference>
<evidence type="ECO:0000256" key="3">
    <source>
        <dbReference type="ARBA" id="ARBA00007592"/>
    </source>
</evidence>
<proteinExistence type="inferred from homology"/>
<dbReference type="InterPro" id="IPR005263">
    <property type="entry name" value="DapA"/>
</dbReference>
<protein>
    <recommendedName>
        <fullName evidence="4 12">4-hydroxy-tetrahydrodipicolinate synthase</fullName>
        <shortName evidence="12">HTPA synthase</shortName>
        <ecNumber evidence="4 12">4.3.3.7</ecNumber>
    </recommendedName>
</protein>
<dbReference type="GO" id="GO:0019877">
    <property type="term" value="P:diaminopimelate biosynthetic process"/>
    <property type="evidence" value="ECO:0007669"/>
    <property type="project" value="UniProtKB-UniRule"/>
</dbReference>
<dbReference type="PROSITE" id="PS00666">
    <property type="entry name" value="DHDPS_2"/>
    <property type="match status" value="1"/>
</dbReference>
<feature type="site" description="Part of a proton relay during catalysis" evidence="12">
    <location>
        <position position="47"/>
    </location>
</feature>
<dbReference type="UniPathway" id="UPA00034">
    <property type="reaction ID" value="UER00017"/>
</dbReference>
<keyword evidence="5 12" id="KW-0963">Cytoplasm</keyword>
<dbReference type="InterPro" id="IPR020625">
    <property type="entry name" value="Schiff_base-form_aldolases_AS"/>
</dbReference>
<dbReference type="InterPro" id="IPR002220">
    <property type="entry name" value="DapA-like"/>
</dbReference>
<organism evidence="16 17">
    <name type="scientific">Treponema rectale</name>
    <dbReference type="NCBI Taxonomy" id="744512"/>
    <lineage>
        <taxon>Bacteria</taxon>
        <taxon>Pseudomonadati</taxon>
        <taxon>Spirochaetota</taxon>
        <taxon>Spirochaetia</taxon>
        <taxon>Spirochaetales</taxon>
        <taxon>Treponemataceae</taxon>
        <taxon>Treponema</taxon>
    </lineage>
</organism>
<sequence length="295" mass="32483">MKKPVFTGVATALITPFKDGEIDYDAYTKIVEDQIAKGVDALVVSATTGEVATITDDEQLSLIGYTVRLVNKRVPVIAYTGSNCTDNSITMTKEACMLGADAVLVITPYYNKTTKKGLITHFTAIANVSKVPVIVYNVPSRTGLNLTPDIYEQLAKHPMINGVKEANGNLEAMEETKRLVGDELNFYSGNDDQIYEMTKRGGIGVISVLSNLLPYETGRIVKSYLEGKKDESFALQEKYNPLIKALFSEVNPIPVKEAMAMLGFCDLEYRLPLVPMEDDTKAKLVEEMKKVGLTF</sequence>
<comment type="similarity">
    <text evidence="3 12 13">Belongs to the DapA family.</text>
</comment>
<comment type="subcellular location">
    <subcellularLocation>
        <location evidence="12">Cytoplasm</location>
    </subcellularLocation>
</comment>
<keyword evidence="8 12" id="KW-0457">Lysine biosynthesis</keyword>
<comment type="catalytic activity">
    <reaction evidence="11 12">
        <text>L-aspartate 4-semialdehyde + pyruvate = (2S,4S)-4-hydroxy-2,3,4,5-tetrahydrodipicolinate + H2O + H(+)</text>
        <dbReference type="Rhea" id="RHEA:34171"/>
        <dbReference type="ChEBI" id="CHEBI:15361"/>
        <dbReference type="ChEBI" id="CHEBI:15377"/>
        <dbReference type="ChEBI" id="CHEBI:15378"/>
        <dbReference type="ChEBI" id="CHEBI:67139"/>
        <dbReference type="ChEBI" id="CHEBI:537519"/>
        <dbReference type="EC" id="4.3.3.7"/>
    </reaction>
</comment>
<evidence type="ECO:0000313" key="17">
    <source>
        <dbReference type="Proteomes" id="UP000593591"/>
    </source>
</evidence>
<dbReference type="Pfam" id="PF00701">
    <property type="entry name" value="DHDPS"/>
    <property type="match status" value="1"/>
</dbReference>
<dbReference type="Gene3D" id="3.20.20.70">
    <property type="entry name" value="Aldolase class I"/>
    <property type="match status" value="1"/>
</dbReference>
<comment type="subunit">
    <text evidence="12">Homotetramer; dimer of dimers.</text>
</comment>
<keyword evidence="6 12" id="KW-0028">Amino-acid biosynthesis</keyword>
<dbReference type="PIRSF" id="PIRSF001365">
    <property type="entry name" value="DHDPS"/>
    <property type="match status" value="1"/>
</dbReference>